<protein>
    <submittedName>
        <fullName evidence="2">Uncharacterized protein</fullName>
    </submittedName>
</protein>
<feature type="compositionally biased region" description="Polar residues" evidence="1">
    <location>
        <begin position="118"/>
        <end position="135"/>
    </location>
</feature>
<feature type="compositionally biased region" description="Polar residues" evidence="1">
    <location>
        <begin position="195"/>
        <end position="209"/>
    </location>
</feature>
<dbReference type="STRING" id="77044.A0A1S8A6H6"/>
<feature type="region of interest" description="Disordered" evidence="1">
    <location>
        <begin position="117"/>
        <end position="209"/>
    </location>
</feature>
<proteinExistence type="predicted"/>
<feature type="compositionally biased region" description="Polar residues" evidence="1">
    <location>
        <begin position="155"/>
        <end position="171"/>
    </location>
</feature>
<evidence type="ECO:0000313" key="2">
    <source>
        <dbReference type="EMBL" id="GAW25619.1"/>
    </source>
</evidence>
<evidence type="ECO:0000256" key="1">
    <source>
        <dbReference type="SAM" id="MobiDB-lite"/>
    </source>
</evidence>
<accession>A0A1S8A6H6</accession>
<name>A0A1S8A6H6_ROSNE</name>
<evidence type="ECO:0000313" key="3">
    <source>
        <dbReference type="Proteomes" id="UP000054516"/>
    </source>
</evidence>
<organism evidence="2">
    <name type="scientific">Rosellinia necatrix</name>
    <name type="common">White root-rot fungus</name>
    <dbReference type="NCBI Taxonomy" id="77044"/>
    <lineage>
        <taxon>Eukaryota</taxon>
        <taxon>Fungi</taxon>
        <taxon>Dikarya</taxon>
        <taxon>Ascomycota</taxon>
        <taxon>Pezizomycotina</taxon>
        <taxon>Sordariomycetes</taxon>
        <taxon>Xylariomycetidae</taxon>
        <taxon>Xylariales</taxon>
        <taxon>Xylariaceae</taxon>
        <taxon>Rosellinia</taxon>
    </lineage>
</organism>
<reference evidence="2" key="1">
    <citation type="submission" date="2016-03" db="EMBL/GenBank/DDBJ databases">
        <title>Draft genome sequence of Rosellinia necatrix.</title>
        <authorList>
            <person name="Kanematsu S."/>
        </authorList>
    </citation>
    <scope>NUCLEOTIDE SEQUENCE [LARGE SCALE GENOMIC DNA]</scope>
    <source>
        <strain evidence="2">W97</strain>
    </source>
</reference>
<dbReference type="Proteomes" id="UP000054516">
    <property type="component" value="Unassembled WGS sequence"/>
</dbReference>
<dbReference type="OrthoDB" id="2019572at2759"/>
<dbReference type="EMBL" id="DF977455">
    <property type="protein sequence ID" value="GAW25619.1"/>
    <property type="molecule type" value="Genomic_DNA"/>
</dbReference>
<keyword evidence="3" id="KW-1185">Reference proteome</keyword>
<gene>
    <name evidence="2" type="ORF">SAMD00023353_1000550</name>
</gene>
<sequence length="237" mass="23838">MDAASFDDRIVNRQIQTSDAVFNTRVRDIAGVANHPLSLAGDLIGQNVCGVVTPVNGILATVAGLCREIPSAVSQPSSEIPTGSLANLDIPFTATISTGSIYRGLLATISSPVRIAESTLSSPKPQGQGTSTNPNTANAGSPGSGPAGNGTTPSRSSQQLPSNASPTSSPSDGVPLAPMPMSPFPSASPSIPGATGQQSLPTAISDQVQLGTGSSTQAFTTGCKSMNTAPIVLLRQN</sequence>
<dbReference type="AlphaFoldDB" id="A0A1S8A6H6"/>